<comment type="caution">
    <text evidence="6">The sequence shown here is derived from an EMBL/GenBank/DDBJ whole genome shotgun (WGS) entry which is preliminary data.</text>
</comment>
<dbReference type="PANTHER" id="PTHR23048:SF0">
    <property type="entry name" value="CALMODULIN LIKE 3"/>
    <property type="match status" value="1"/>
</dbReference>
<dbReference type="Pfam" id="PF13499">
    <property type="entry name" value="EF-hand_7"/>
    <property type="match status" value="1"/>
</dbReference>
<reference evidence="6 7" key="1">
    <citation type="journal article" date="2013" name="Curr. Biol.">
        <title>The Genome of the Foraminiferan Reticulomyxa filosa.</title>
        <authorList>
            <person name="Glockner G."/>
            <person name="Hulsmann N."/>
            <person name="Schleicher M."/>
            <person name="Noegel A.A."/>
            <person name="Eichinger L."/>
            <person name="Gallinger C."/>
            <person name="Pawlowski J."/>
            <person name="Sierra R."/>
            <person name="Euteneuer U."/>
            <person name="Pillet L."/>
            <person name="Moustafa A."/>
            <person name="Platzer M."/>
            <person name="Groth M."/>
            <person name="Szafranski K."/>
            <person name="Schliwa M."/>
        </authorList>
    </citation>
    <scope>NUCLEOTIDE SEQUENCE [LARGE SCALE GENOMIC DNA]</scope>
</reference>
<dbReference type="SMART" id="SM00054">
    <property type="entry name" value="EFh"/>
    <property type="match status" value="3"/>
</dbReference>
<keyword evidence="3" id="KW-0677">Repeat</keyword>
<comment type="similarity">
    <text evidence="1">Belongs to the centrin family.</text>
</comment>
<dbReference type="EMBL" id="ASPP01027226">
    <property type="protein sequence ID" value="ETO06333.1"/>
    <property type="molecule type" value="Genomic_DNA"/>
</dbReference>
<evidence type="ECO:0000256" key="3">
    <source>
        <dbReference type="ARBA" id="ARBA00022737"/>
    </source>
</evidence>
<gene>
    <name evidence="6" type="ORF">RFI_31064</name>
</gene>
<organism evidence="6 7">
    <name type="scientific">Reticulomyxa filosa</name>
    <dbReference type="NCBI Taxonomy" id="46433"/>
    <lineage>
        <taxon>Eukaryota</taxon>
        <taxon>Sar</taxon>
        <taxon>Rhizaria</taxon>
        <taxon>Retaria</taxon>
        <taxon>Foraminifera</taxon>
        <taxon>Monothalamids</taxon>
        <taxon>Reticulomyxidae</taxon>
        <taxon>Reticulomyxa</taxon>
    </lineage>
</organism>
<keyword evidence="4" id="KW-0106">Calcium</keyword>
<dbReference type="Proteomes" id="UP000023152">
    <property type="component" value="Unassembled WGS sequence"/>
</dbReference>
<keyword evidence="7" id="KW-1185">Reference proteome</keyword>
<dbReference type="PROSITE" id="PS00018">
    <property type="entry name" value="EF_HAND_1"/>
    <property type="match status" value="2"/>
</dbReference>
<accession>X6LWM9</accession>
<evidence type="ECO:0000256" key="1">
    <source>
        <dbReference type="ARBA" id="ARBA00005253"/>
    </source>
</evidence>
<evidence type="ECO:0000256" key="4">
    <source>
        <dbReference type="ARBA" id="ARBA00022837"/>
    </source>
</evidence>
<dbReference type="InterPro" id="IPR050230">
    <property type="entry name" value="CALM/Myosin/TropC-like"/>
</dbReference>
<dbReference type="OrthoDB" id="26525at2759"/>
<dbReference type="GO" id="GO:0016460">
    <property type="term" value="C:myosin II complex"/>
    <property type="evidence" value="ECO:0007669"/>
    <property type="project" value="TreeGrafter"/>
</dbReference>
<dbReference type="SUPFAM" id="SSF47473">
    <property type="entry name" value="EF-hand"/>
    <property type="match status" value="1"/>
</dbReference>
<evidence type="ECO:0000313" key="7">
    <source>
        <dbReference type="Proteomes" id="UP000023152"/>
    </source>
</evidence>
<feature type="domain" description="EF-hand" evidence="5">
    <location>
        <begin position="82"/>
        <end position="117"/>
    </location>
</feature>
<dbReference type="GO" id="GO:0005509">
    <property type="term" value="F:calcium ion binding"/>
    <property type="evidence" value="ECO:0007669"/>
    <property type="project" value="InterPro"/>
</dbReference>
<sequence length="156" mass="17543">MTSFSPEEIAQFQQIYNASDINGDGVLDKEEAITSLKGLGYKHDALRWALKSADKDGNGLITFEEFLFALSQLKKNHGFSAKEVGLFRQAFDAADKDRNGNLDSNELVSALENLGYRRDSAVTALEIVKCKTFIKKKKKIVVLTLFTYVYMYICII</sequence>
<dbReference type="Pfam" id="PF13405">
    <property type="entry name" value="EF-hand_6"/>
    <property type="match status" value="1"/>
</dbReference>
<dbReference type="Gene3D" id="1.10.238.10">
    <property type="entry name" value="EF-hand"/>
    <property type="match status" value="1"/>
</dbReference>
<evidence type="ECO:0000259" key="5">
    <source>
        <dbReference type="PROSITE" id="PS50222"/>
    </source>
</evidence>
<dbReference type="InterPro" id="IPR018247">
    <property type="entry name" value="EF_Hand_1_Ca_BS"/>
</dbReference>
<feature type="domain" description="EF-hand" evidence="5">
    <location>
        <begin position="41"/>
        <end position="76"/>
    </location>
</feature>
<dbReference type="PROSITE" id="PS50222">
    <property type="entry name" value="EF_HAND_2"/>
    <property type="match status" value="2"/>
</dbReference>
<dbReference type="PANTHER" id="PTHR23048">
    <property type="entry name" value="MYOSIN LIGHT CHAIN 1, 3"/>
    <property type="match status" value="1"/>
</dbReference>
<protein>
    <recommendedName>
        <fullName evidence="2">Calmodulin</fullName>
    </recommendedName>
</protein>
<name>X6LWM9_RETFI</name>
<dbReference type="InterPro" id="IPR011992">
    <property type="entry name" value="EF-hand-dom_pair"/>
</dbReference>
<evidence type="ECO:0000313" key="6">
    <source>
        <dbReference type="EMBL" id="ETO06333.1"/>
    </source>
</evidence>
<dbReference type="InterPro" id="IPR002048">
    <property type="entry name" value="EF_hand_dom"/>
</dbReference>
<proteinExistence type="inferred from homology"/>
<dbReference type="AlphaFoldDB" id="X6LWM9"/>
<dbReference type="FunFam" id="1.10.238.10:FF:000178">
    <property type="entry name" value="Calmodulin-2 A"/>
    <property type="match status" value="1"/>
</dbReference>
<evidence type="ECO:0000256" key="2">
    <source>
        <dbReference type="ARBA" id="ARBA00020786"/>
    </source>
</evidence>